<comment type="caution">
    <text evidence="4">The sequence shown here is derived from an EMBL/GenBank/DDBJ whole genome shotgun (WGS) entry which is preliminary data.</text>
</comment>
<dbReference type="PANTHER" id="PTHR30273">
    <property type="entry name" value="PERIPLASMIC SIGNAL SENSOR AND SIGMA FACTOR ACTIVATOR FECR-RELATED"/>
    <property type="match status" value="1"/>
</dbReference>
<feature type="transmembrane region" description="Helical" evidence="1">
    <location>
        <begin position="86"/>
        <end position="104"/>
    </location>
</feature>
<dbReference type="Pfam" id="PF04773">
    <property type="entry name" value="FecR"/>
    <property type="match status" value="1"/>
</dbReference>
<feature type="domain" description="Protein FecR C-terminal" evidence="3">
    <location>
        <begin position="252"/>
        <end position="320"/>
    </location>
</feature>
<evidence type="ECO:0000313" key="4">
    <source>
        <dbReference type="EMBL" id="NYI48872.1"/>
    </source>
</evidence>
<dbReference type="PANTHER" id="PTHR30273:SF2">
    <property type="entry name" value="PROTEIN FECR"/>
    <property type="match status" value="1"/>
</dbReference>
<dbReference type="InterPro" id="IPR032508">
    <property type="entry name" value="FecR_C"/>
</dbReference>
<keyword evidence="1" id="KW-0812">Transmembrane</keyword>
<dbReference type="PIRSF" id="PIRSF018266">
    <property type="entry name" value="FecR"/>
    <property type="match status" value="1"/>
</dbReference>
<dbReference type="RefSeq" id="WP_179398835.1">
    <property type="nucleotide sequence ID" value="NZ_JACCCY010000001.1"/>
</dbReference>
<dbReference type="Proteomes" id="UP000574332">
    <property type="component" value="Unassembled WGS sequence"/>
</dbReference>
<dbReference type="InterPro" id="IPR012373">
    <property type="entry name" value="Ferrdict_sens_TM"/>
</dbReference>
<feature type="domain" description="FecR protein" evidence="2">
    <location>
        <begin position="115"/>
        <end position="207"/>
    </location>
</feature>
<evidence type="ECO:0000259" key="2">
    <source>
        <dbReference type="Pfam" id="PF04773"/>
    </source>
</evidence>
<evidence type="ECO:0000259" key="3">
    <source>
        <dbReference type="Pfam" id="PF16344"/>
    </source>
</evidence>
<evidence type="ECO:0000256" key="1">
    <source>
        <dbReference type="SAM" id="Phobius"/>
    </source>
</evidence>
<gene>
    <name evidence="4" type="ORF">F5613_000917</name>
</gene>
<proteinExistence type="predicted"/>
<sequence>MNNFINSLYFRFLFRKLSLDEFRELKHNLNKMPDNDLKDVMETAWDENHSLPLMNQQAKTQVKQNLSFYIEDEIKRTRQLLWLKRGIAASVILLVSLGVWQFAYHDTPDRRPFVVEVKSGDKAQLILPDGSAVKLNSASSLVYDFSDPGRRNVILTGEAFFEVTKDKSKPFIVQVGELNIEVLGTSFNVSSYGEDSFIETSLLEGSIMLYGKNLPHAYQLKPSQKAIYNTKTKTIQIEPTNNGYETAWMQDRLVFESEPLERVIDKIERWYGITIDLQCPEIARDIISGSFNGEQLMYVLEALKIQYNVDYSIHGDDVVIKKCKP</sequence>
<dbReference type="Pfam" id="PF16344">
    <property type="entry name" value="FecR_C"/>
    <property type="match status" value="1"/>
</dbReference>
<evidence type="ECO:0000313" key="5">
    <source>
        <dbReference type="Proteomes" id="UP000574332"/>
    </source>
</evidence>
<dbReference type="GO" id="GO:0016989">
    <property type="term" value="F:sigma factor antagonist activity"/>
    <property type="evidence" value="ECO:0007669"/>
    <property type="project" value="TreeGrafter"/>
</dbReference>
<organism evidence="4 5">
    <name type="scientific">Macellibacteroides fermentans</name>
    <dbReference type="NCBI Taxonomy" id="879969"/>
    <lineage>
        <taxon>Bacteria</taxon>
        <taxon>Pseudomonadati</taxon>
        <taxon>Bacteroidota</taxon>
        <taxon>Bacteroidia</taxon>
        <taxon>Bacteroidales</taxon>
        <taxon>Porphyromonadaceae</taxon>
        <taxon>Macellibacteroides</taxon>
    </lineage>
</organism>
<dbReference type="EMBL" id="JACCCY010000001">
    <property type="protein sequence ID" value="NYI48872.1"/>
    <property type="molecule type" value="Genomic_DNA"/>
</dbReference>
<dbReference type="AlphaFoldDB" id="A0A8E1ZUT8"/>
<dbReference type="Gene3D" id="2.60.120.1440">
    <property type="match status" value="1"/>
</dbReference>
<name>A0A8E1ZUT8_9PORP</name>
<protein>
    <submittedName>
        <fullName evidence="4">Ferric-dicitrate binding protein FerR (Iron transport regulator)</fullName>
    </submittedName>
</protein>
<accession>A0A8E1ZUT8</accession>
<dbReference type="Gene3D" id="3.55.50.30">
    <property type="match status" value="1"/>
</dbReference>
<keyword evidence="5" id="KW-1185">Reference proteome</keyword>
<dbReference type="InterPro" id="IPR006860">
    <property type="entry name" value="FecR"/>
</dbReference>
<reference evidence="4 5" key="1">
    <citation type="submission" date="2020-07" db="EMBL/GenBank/DDBJ databases">
        <title>Genomic Encyclopedia of Type Strains, Phase IV (KMG-IV): sequencing the most valuable type-strain genomes for metagenomic binning, comparative biology and taxonomic classification.</title>
        <authorList>
            <person name="Goeker M."/>
        </authorList>
    </citation>
    <scope>NUCLEOTIDE SEQUENCE [LARGE SCALE GENOMIC DNA]</scope>
    <source>
        <strain evidence="4 5">DSM 23697</strain>
    </source>
</reference>
<keyword evidence="1" id="KW-0472">Membrane</keyword>
<keyword evidence="1" id="KW-1133">Transmembrane helix</keyword>